<keyword evidence="2" id="KW-1185">Reference proteome</keyword>
<proteinExistence type="predicted"/>
<reference evidence="2" key="1">
    <citation type="submission" date="2023-07" db="EMBL/GenBank/DDBJ databases">
        <title>Yangia mangrovi SAOS 153D genome.</title>
        <authorList>
            <person name="Verma A."/>
            <person name="Pal Y."/>
            <person name="Sundharam S."/>
            <person name="Bisht B."/>
            <person name="Srinivasan K."/>
        </authorList>
    </citation>
    <scope>NUCLEOTIDE SEQUENCE [LARGE SCALE GENOMIC DNA]</scope>
    <source>
        <strain evidence="2">SAOS 153D</strain>
    </source>
</reference>
<evidence type="ECO:0000313" key="2">
    <source>
        <dbReference type="Proteomes" id="UP000217448"/>
    </source>
</evidence>
<comment type="caution">
    <text evidence="1">The sequence shown here is derived from an EMBL/GenBank/DDBJ whole genome shotgun (WGS) entry which is preliminary data.</text>
</comment>
<gene>
    <name evidence="1" type="ORF">CLG85_001550</name>
</gene>
<accession>A0ABT2KFG4</accession>
<sequence>MKPPFFNGEMATYESVEAALNAGYKRLTGRDFTAQQVRSAAAAAACREEGDA</sequence>
<organism evidence="1 2">
    <name type="scientific">Alloyangia mangrovi</name>
    <dbReference type="NCBI Taxonomy" id="1779329"/>
    <lineage>
        <taxon>Bacteria</taxon>
        <taxon>Pseudomonadati</taxon>
        <taxon>Pseudomonadota</taxon>
        <taxon>Alphaproteobacteria</taxon>
        <taxon>Rhodobacterales</taxon>
        <taxon>Roseobacteraceae</taxon>
        <taxon>Alloyangia</taxon>
    </lineage>
</organism>
<dbReference type="RefSeq" id="WP_176476446.1">
    <property type="nucleotide sequence ID" value="NZ_NTHN02000002.1"/>
</dbReference>
<protein>
    <submittedName>
        <fullName evidence="1">Uncharacterized protein</fullName>
    </submittedName>
</protein>
<dbReference type="Proteomes" id="UP000217448">
    <property type="component" value="Unassembled WGS sequence"/>
</dbReference>
<dbReference type="EMBL" id="NTHN02000002">
    <property type="protein sequence ID" value="MCT4369094.1"/>
    <property type="molecule type" value="Genomic_DNA"/>
</dbReference>
<evidence type="ECO:0000313" key="1">
    <source>
        <dbReference type="EMBL" id="MCT4369094.1"/>
    </source>
</evidence>
<name>A0ABT2KFG4_9RHOB</name>